<dbReference type="Pfam" id="PF01075">
    <property type="entry name" value="Glyco_transf_9"/>
    <property type="match status" value="1"/>
</dbReference>
<organism evidence="3">
    <name type="scientific">marine metagenome</name>
    <dbReference type="NCBI Taxonomy" id="408172"/>
    <lineage>
        <taxon>unclassified sequences</taxon>
        <taxon>metagenomes</taxon>
        <taxon>ecological metagenomes</taxon>
    </lineage>
</organism>
<dbReference type="PANTHER" id="PTHR30160:SF1">
    <property type="entry name" value="LIPOPOLYSACCHARIDE 1,2-N-ACETYLGLUCOSAMINETRANSFERASE-RELATED"/>
    <property type="match status" value="1"/>
</dbReference>
<dbReference type="Gene3D" id="3.40.50.2000">
    <property type="entry name" value="Glycogen Phosphorylase B"/>
    <property type="match status" value="2"/>
</dbReference>
<dbReference type="EMBL" id="UINC01004073">
    <property type="protein sequence ID" value="SVA11577.1"/>
    <property type="molecule type" value="Genomic_DNA"/>
</dbReference>
<feature type="non-terminal residue" evidence="3">
    <location>
        <position position="1"/>
    </location>
</feature>
<reference evidence="3" key="1">
    <citation type="submission" date="2018-05" db="EMBL/GenBank/DDBJ databases">
        <authorList>
            <person name="Lanie J.A."/>
            <person name="Ng W.-L."/>
            <person name="Kazmierczak K.M."/>
            <person name="Andrzejewski T.M."/>
            <person name="Davidsen T.M."/>
            <person name="Wayne K.J."/>
            <person name="Tettelin H."/>
            <person name="Glass J.I."/>
            <person name="Rusch D."/>
            <person name="Podicherti R."/>
            <person name="Tsui H.-C.T."/>
            <person name="Winkler M.E."/>
        </authorList>
    </citation>
    <scope>NUCLEOTIDE SEQUENCE</scope>
</reference>
<name>A0A381TA71_9ZZZZ</name>
<dbReference type="InterPro" id="IPR002201">
    <property type="entry name" value="Glyco_trans_9"/>
</dbReference>
<evidence type="ECO:0000313" key="3">
    <source>
        <dbReference type="EMBL" id="SVA11577.1"/>
    </source>
</evidence>
<sequence length="215" mass="24927">MTLSKFAPLLEGHPHINKVHAVDINAGYKKLRQIGFEMEMMGYDLAIDLHNTTRSQVIRKVLINTKNVHIKKPRWKRFKLFAFHKNDFQNFFSIRSWLHESIHDFLPENFSINDTHLFVSEAEKSGARESLHKYDLKGKYFVVTPGAAWSQKRWKADRYAKVIDDCVHQFQMYPVLIGGLGDDICDWIKNIADSPVVDFHGKTNLRESLAIVSQA</sequence>
<accession>A0A381TA71</accession>
<dbReference type="InterPro" id="IPR051199">
    <property type="entry name" value="LPS_LOS_Heptosyltrfase"/>
</dbReference>
<keyword evidence="1" id="KW-0328">Glycosyltransferase</keyword>
<proteinExistence type="predicted"/>
<protein>
    <recommendedName>
        <fullName evidence="4">Glycosyltransferase subfamily 4-like N-terminal domain-containing protein</fullName>
    </recommendedName>
</protein>
<evidence type="ECO:0008006" key="4">
    <source>
        <dbReference type="Google" id="ProtNLM"/>
    </source>
</evidence>
<keyword evidence="2" id="KW-0808">Transferase</keyword>
<gene>
    <name evidence="3" type="ORF">METZ01_LOCUS64431</name>
</gene>
<evidence type="ECO:0000256" key="1">
    <source>
        <dbReference type="ARBA" id="ARBA00022676"/>
    </source>
</evidence>
<dbReference type="PANTHER" id="PTHR30160">
    <property type="entry name" value="TETRAACYLDISACCHARIDE 4'-KINASE-RELATED"/>
    <property type="match status" value="1"/>
</dbReference>
<dbReference type="AlphaFoldDB" id="A0A381TA71"/>
<evidence type="ECO:0000256" key="2">
    <source>
        <dbReference type="ARBA" id="ARBA00022679"/>
    </source>
</evidence>
<feature type="non-terminal residue" evidence="3">
    <location>
        <position position="215"/>
    </location>
</feature>
<dbReference type="GO" id="GO:0008713">
    <property type="term" value="F:ADP-heptose-lipopolysaccharide heptosyltransferase activity"/>
    <property type="evidence" value="ECO:0007669"/>
    <property type="project" value="TreeGrafter"/>
</dbReference>
<dbReference type="SUPFAM" id="SSF53756">
    <property type="entry name" value="UDP-Glycosyltransferase/glycogen phosphorylase"/>
    <property type="match status" value="1"/>
</dbReference>
<dbReference type="GO" id="GO:0009244">
    <property type="term" value="P:lipopolysaccharide core region biosynthetic process"/>
    <property type="evidence" value="ECO:0007669"/>
    <property type="project" value="TreeGrafter"/>
</dbReference>
<dbReference type="GO" id="GO:0005829">
    <property type="term" value="C:cytosol"/>
    <property type="evidence" value="ECO:0007669"/>
    <property type="project" value="TreeGrafter"/>
</dbReference>